<dbReference type="AlphaFoldDB" id="A0A1C3YAR5"/>
<keyword evidence="2" id="KW-0808">Transferase</keyword>
<sequence length="246" mass="27201">MHDDGFFDEAVAATYDDAGEISAPEVVGPAVDLLAEFAGGGRVLEFAIGTGRLALPLARKGVQVEGIELSRAMVSRLRTKEGGAEIPVVIGDMATTLIERRFSLVYLAFNTINNLTSQRAQVACFINAARHLEPGGHFLIEVGVPPLQRLPLGETILAFDRTETHWGVDEFDVVNQNFSSHHIWIQDGNYRHFSVPFRYAWPAEFDLMARLAGLELKGRWGGWKKEPFTNLSDRHVSVWQIAGSGR</sequence>
<dbReference type="CDD" id="cd02440">
    <property type="entry name" value="AdoMet_MTases"/>
    <property type="match status" value="1"/>
</dbReference>
<dbReference type="Proteomes" id="UP000198723">
    <property type="component" value="Unassembled WGS sequence"/>
</dbReference>
<dbReference type="Pfam" id="PF13649">
    <property type="entry name" value="Methyltransf_25"/>
    <property type="match status" value="1"/>
</dbReference>
<organism evidence="2 3">
    <name type="scientific">Rhizobium aethiopicum</name>
    <dbReference type="NCBI Taxonomy" id="1138170"/>
    <lineage>
        <taxon>Bacteria</taxon>
        <taxon>Pseudomonadati</taxon>
        <taxon>Pseudomonadota</taxon>
        <taxon>Alphaproteobacteria</taxon>
        <taxon>Hyphomicrobiales</taxon>
        <taxon>Rhizobiaceae</taxon>
        <taxon>Rhizobium/Agrobacterium group</taxon>
        <taxon>Rhizobium</taxon>
    </lineage>
</organism>
<dbReference type="EMBL" id="FMAJ01000020">
    <property type="protein sequence ID" value="SCB61563.1"/>
    <property type="molecule type" value="Genomic_DNA"/>
</dbReference>
<evidence type="ECO:0000313" key="3">
    <source>
        <dbReference type="Proteomes" id="UP000198723"/>
    </source>
</evidence>
<dbReference type="RefSeq" id="WP_092754004.1">
    <property type="nucleotide sequence ID" value="NZ_FMAJ01000020.1"/>
</dbReference>
<dbReference type="SUPFAM" id="SSF53335">
    <property type="entry name" value="S-adenosyl-L-methionine-dependent methyltransferases"/>
    <property type="match status" value="1"/>
</dbReference>
<accession>A0A1C3YAR5</accession>
<gene>
    <name evidence="2" type="ORF">GA0061105_1207</name>
</gene>
<dbReference type="InterPro" id="IPR029063">
    <property type="entry name" value="SAM-dependent_MTases_sf"/>
</dbReference>
<evidence type="ECO:0000313" key="2">
    <source>
        <dbReference type="EMBL" id="SCB61563.1"/>
    </source>
</evidence>
<dbReference type="GO" id="GO:0032259">
    <property type="term" value="P:methylation"/>
    <property type="evidence" value="ECO:0007669"/>
    <property type="project" value="UniProtKB-KW"/>
</dbReference>
<dbReference type="InterPro" id="IPR041698">
    <property type="entry name" value="Methyltransf_25"/>
</dbReference>
<dbReference type="STRING" id="1138170.GA0061105_1207"/>
<dbReference type="GO" id="GO:0008168">
    <property type="term" value="F:methyltransferase activity"/>
    <property type="evidence" value="ECO:0007669"/>
    <property type="project" value="UniProtKB-KW"/>
</dbReference>
<protein>
    <submittedName>
        <fullName evidence="2">Methyltransferase domain-containing protein</fullName>
    </submittedName>
</protein>
<feature type="domain" description="Methyltransferase" evidence="1">
    <location>
        <begin position="43"/>
        <end position="136"/>
    </location>
</feature>
<evidence type="ECO:0000259" key="1">
    <source>
        <dbReference type="Pfam" id="PF13649"/>
    </source>
</evidence>
<name>A0A1C3YAR5_9HYPH</name>
<proteinExistence type="predicted"/>
<reference evidence="2 3" key="1">
    <citation type="submission" date="2016-08" db="EMBL/GenBank/DDBJ databases">
        <authorList>
            <person name="Seilhamer J.J."/>
        </authorList>
    </citation>
    <scope>NUCLEOTIDE SEQUENCE [LARGE SCALE GENOMIC DNA]</scope>
    <source>
        <strain evidence="2 3">HBR26</strain>
    </source>
</reference>
<keyword evidence="2" id="KW-0489">Methyltransferase</keyword>
<dbReference type="Gene3D" id="3.40.50.150">
    <property type="entry name" value="Vaccinia Virus protein VP39"/>
    <property type="match status" value="1"/>
</dbReference>